<dbReference type="FunFam" id="3.40.50.720:FF:000084">
    <property type="entry name" value="Short-chain dehydrogenase reductase"/>
    <property type="match status" value="1"/>
</dbReference>
<name>A0A382IJC8_9ZZZZ</name>
<dbReference type="PRINTS" id="PR00080">
    <property type="entry name" value="SDRFAMILY"/>
</dbReference>
<dbReference type="PANTHER" id="PTHR43639:SF1">
    <property type="entry name" value="SHORT-CHAIN DEHYDROGENASE_REDUCTASE FAMILY PROTEIN"/>
    <property type="match status" value="1"/>
</dbReference>
<reference evidence="3" key="1">
    <citation type="submission" date="2018-05" db="EMBL/GenBank/DDBJ databases">
        <authorList>
            <person name="Lanie J.A."/>
            <person name="Ng W.-L."/>
            <person name="Kazmierczak K.M."/>
            <person name="Andrzejewski T.M."/>
            <person name="Davidsen T.M."/>
            <person name="Wayne K.J."/>
            <person name="Tettelin H."/>
            <person name="Glass J.I."/>
            <person name="Rusch D."/>
            <person name="Podicherti R."/>
            <person name="Tsui H.-C.T."/>
            <person name="Winkler M.E."/>
        </authorList>
    </citation>
    <scope>NUCLEOTIDE SEQUENCE</scope>
</reference>
<sequence length="251" mass="25820">MGDDSLRLEGRVALVTGANSPIGAAIATTLASHGAEVLLGVHRDTGRAALLADRLGARCITSDLAADSGPEALVDHALEAHGRLDILVNNAALQTVEPLADVDAEAWDAVLDVNLRAVHLLIRASADALGRESSGSIVNIASIEAHQPAPGHGHYAAAKAALVMLTRSAALEYGPRGIRVNSVSPGLIDDGSLSDRWPEGVERWLVAAPLGRLGTPEDVAGAVAFLASPQASWISGTDLVVDGGALTRPTW</sequence>
<dbReference type="Pfam" id="PF13561">
    <property type="entry name" value="adh_short_C2"/>
    <property type="match status" value="1"/>
</dbReference>
<gene>
    <name evidence="3" type="ORF">METZ01_LOCUS252279</name>
</gene>
<dbReference type="EMBL" id="UINC01067605">
    <property type="protein sequence ID" value="SVB99425.1"/>
    <property type="molecule type" value="Genomic_DNA"/>
</dbReference>
<dbReference type="InterPro" id="IPR020904">
    <property type="entry name" value="Sc_DH/Rdtase_CS"/>
</dbReference>
<dbReference type="InterPro" id="IPR036291">
    <property type="entry name" value="NAD(P)-bd_dom_sf"/>
</dbReference>
<evidence type="ECO:0000256" key="1">
    <source>
        <dbReference type="ARBA" id="ARBA00006484"/>
    </source>
</evidence>
<protein>
    <recommendedName>
        <fullName evidence="4">Short-chain dehydrogenase</fullName>
    </recommendedName>
</protein>
<dbReference type="InterPro" id="IPR002347">
    <property type="entry name" value="SDR_fam"/>
</dbReference>
<organism evidence="3">
    <name type="scientific">marine metagenome</name>
    <dbReference type="NCBI Taxonomy" id="408172"/>
    <lineage>
        <taxon>unclassified sequences</taxon>
        <taxon>metagenomes</taxon>
        <taxon>ecological metagenomes</taxon>
    </lineage>
</organism>
<evidence type="ECO:0000256" key="2">
    <source>
        <dbReference type="ARBA" id="ARBA00023002"/>
    </source>
</evidence>
<dbReference type="PRINTS" id="PR00081">
    <property type="entry name" value="GDHRDH"/>
</dbReference>
<dbReference type="PROSITE" id="PS00061">
    <property type="entry name" value="ADH_SHORT"/>
    <property type="match status" value="1"/>
</dbReference>
<keyword evidence="2" id="KW-0560">Oxidoreductase</keyword>
<dbReference type="SUPFAM" id="SSF51735">
    <property type="entry name" value="NAD(P)-binding Rossmann-fold domains"/>
    <property type="match status" value="1"/>
</dbReference>
<dbReference type="AlphaFoldDB" id="A0A382IJC8"/>
<dbReference type="Gene3D" id="3.40.50.720">
    <property type="entry name" value="NAD(P)-binding Rossmann-like Domain"/>
    <property type="match status" value="1"/>
</dbReference>
<dbReference type="PANTHER" id="PTHR43639">
    <property type="entry name" value="OXIDOREDUCTASE, SHORT-CHAIN DEHYDROGENASE/REDUCTASE FAMILY (AFU_ORTHOLOGUE AFUA_5G02870)"/>
    <property type="match status" value="1"/>
</dbReference>
<comment type="similarity">
    <text evidence="1">Belongs to the short-chain dehydrogenases/reductases (SDR) family.</text>
</comment>
<accession>A0A382IJC8</accession>
<dbReference type="NCBIfam" id="NF005559">
    <property type="entry name" value="PRK07231.1"/>
    <property type="match status" value="1"/>
</dbReference>
<evidence type="ECO:0000313" key="3">
    <source>
        <dbReference type="EMBL" id="SVB99425.1"/>
    </source>
</evidence>
<proteinExistence type="inferred from homology"/>
<dbReference type="GO" id="GO:0016491">
    <property type="term" value="F:oxidoreductase activity"/>
    <property type="evidence" value="ECO:0007669"/>
    <property type="project" value="UniProtKB-KW"/>
</dbReference>
<dbReference type="CDD" id="cd05233">
    <property type="entry name" value="SDR_c"/>
    <property type="match status" value="1"/>
</dbReference>
<evidence type="ECO:0008006" key="4">
    <source>
        <dbReference type="Google" id="ProtNLM"/>
    </source>
</evidence>